<dbReference type="AlphaFoldDB" id="A0A7K1LQ58"/>
<keyword evidence="2" id="KW-1185">Reference proteome</keyword>
<dbReference type="PROSITE" id="PS51257">
    <property type="entry name" value="PROKAR_LIPOPROTEIN"/>
    <property type="match status" value="1"/>
</dbReference>
<dbReference type="OrthoDB" id="1450871at2"/>
<dbReference type="Proteomes" id="UP000460416">
    <property type="component" value="Unassembled WGS sequence"/>
</dbReference>
<evidence type="ECO:0000313" key="1">
    <source>
        <dbReference type="EMBL" id="MUP42888.1"/>
    </source>
</evidence>
<name>A0A7K1LQ58_9FLAO</name>
<comment type="caution">
    <text evidence="1">The sequence shown here is derived from an EMBL/GenBank/DDBJ whole genome shotgun (WGS) entry which is preliminary data.</text>
</comment>
<sequence>MKRSFLYLCISTILMGCGSSQSFEDKSLSAASDVPEAFQPKQGVKFEDNACKSPLVDPRDGTEIIMVSAQGGKGDYRVPSGMYGVGNRELLRLNCNTGQVIGVVRQ</sequence>
<protein>
    <submittedName>
        <fullName evidence="1">Uncharacterized protein</fullName>
    </submittedName>
</protein>
<reference evidence="1 2" key="1">
    <citation type="submission" date="2019-07" db="EMBL/GenBank/DDBJ databases">
        <title>Gramella aestuarii sp. nov., isolated from a tidal flat, and emended description of Gramella echinicola.</title>
        <authorList>
            <person name="Liu L."/>
        </authorList>
    </citation>
    <scope>NUCLEOTIDE SEQUENCE [LARGE SCALE GENOMIC DNA]</scope>
    <source>
        <strain evidence="1 2">BS12</strain>
    </source>
</reference>
<evidence type="ECO:0000313" key="2">
    <source>
        <dbReference type="Proteomes" id="UP000460416"/>
    </source>
</evidence>
<dbReference type="RefSeq" id="WP_156276460.1">
    <property type="nucleotide sequence ID" value="NZ_BAABGI010000003.1"/>
</dbReference>
<dbReference type="EMBL" id="VJVW01000003">
    <property type="protein sequence ID" value="MUP42888.1"/>
    <property type="molecule type" value="Genomic_DNA"/>
</dbReference>
<proteinExistence type="predicted"/>
<organism evidence="1 2">
    <name type="scientific">Christiangramia aestuarii</name>
    <dbReference type="NCBI Taxonomy" id="1028746"/>
    <lineage>
        <taxon>Bacteria</taxon>
        <taxon>Pseudomonadati</taxon>
        <taxon>Bacteroidota</taxon>
        <taxon>Flavobacteriia</taxon>
        <taxon>Flavobacteriales</taxon>
        <taxon>Flavobacteriaceae</taxon>
        <taxon>Christiangramia</taxon>
    </lineage>
</organism>
<gene>
    <name evidence="1" type="ORF">FLP08_09905</name>
</gene>
<accession>A0A7K1LQ58</accession>